<gene>
    <name evidence="7" type="ORF">METZ01_LOCUS154716</name>
</gene>
<feature type="non-terminal residue" evidence="7">
    <location>
        <position position="107"/>
    </location>
</feature>
<keyword evidence="3" id="KW-0028">Amino-acid biosynthesis</keyword>
<name>A0A382AL50_9ZZZZ</name>
<reference evidence="7" key="1">
    <citation type="submission" date="2018-05" db="EMBL/GenBank/DDBJ databases">
        <authorList>
            <person name="Lanie J.A."/>
            <person name="Ng W.-L."/>
            <person name="Kazmierczak K.M."/>
            <person name="Andrzejewski T.M."/>
            <person name="Davidsen T.M."/>
            <person name="Wayne K.J."/>
            <person name="Tettelin H."/>
            <person name="Glass J.I."/>
            <person name="Rusch D."/>
            <person name="Podicherti R."/>
            <person name="Tsui H.-C.T."/>
            <person name="Winkler M.E."/>
        </authorList>
    </citation>
    <scope>NUCLEOTIDE SEQUENCE</scope>
</reference>
<dbReference type="InterPro" id="IPR013785">
    <property type="entry name" value="Aldolase_TIM"/>
</dbReference>
<dbReference type="PANTHER" id="PTHR10277">
    <property type="entry name" value="HOMOCITRATE SYNTHASE-RELATED"/>
    <property type="match status" value="1"/>
</dbReference>
<dbReference type="PROSITE" id="PS00815">
    <property type="entry name" value="AIPM_HOMOCIT_SYNTH_1"/>
    <property type="match status" value="1"/>
</dbReference>
<accession>A0A382AL50</accession>
<dbReference type="GO" id="GO:0003852">
    <property type="term" value="F:2-isopropylmalate synthase activity"/>
    <property type="evidence" value="ECO:0007669"/>
    <property type="project" value="UniProtKB-EC"/>
</dbReference>
<sequence>MLAAGPSPEARRFFHAPNGTKTMARITIFDTTLRDGEQSPGSSMTAPEKLRLAHELASLGVDVLEAGFAASSPEDAESIRSISREVDGPVITALARSVRSDIERAAE</sequence>
<dbReference type="EC" id="2.3.3.13" evidence="2"/>
<keyword evidence="4" id="KW-0808">Transferase</keyword>
<dbReference type="AlphaFoldDB" id="A0A382AL50"/>
<dbReference type="PANTHER" id="PTHR10277:SF9">
    <property type="entry name" value="2-ISOPROPYLMALATE SYNTHASE 1, CHLOROPLASTIC-RELATED"/>
    <property type="match status" value="1"/>
</dbReference>
<dbReference type="InterPro" id="IPR002034">
    <property type="entry name" value="AIPM/Hcit_synth_CS"/>
</dbReference>
<evidence type="ECO:0000313" key="7">
    <source>
        <dbReference type="EMBL" id="SVB01862.1"/>
    </source>
</evidence>
<dbReference type="GO" id="GO:0009098">
    <property type="term" value="P:L-leucine biosynthetic process"/>
    <property type="evidence" value="ECO:0007669"/>
    <property type="project" value="TreeGrafter"/>
</dbReference>
<feature type="domain" description="Pyruvate carboxyltransferase" evidence="6">
    <location>
        <begin position="26"/>
        <end position="107"/>
    </location>
</feature>
<dbReference type="InterPro" id="IPR000891">
    <property type="entry name" value="PYR_CT"/>
</dbReference>
<dbReference type="Gene3D" id="3.20.20.70">
    <property type="entry name" value="Aldolase class I"/>
    <property type="match status" value="1"/>
</dbReference>
<organism evidence="7">
    <name type="scientific">marine metagenome</name>
    <dbReference type="NCBI Taxonomy" id="408172"/>
    <lineage>
        <taxon>unclassified sequences</taxon>
        <taxon>metagenomes</taxon>
        <taxon>ecological metagenomes</taxon>
    </lineage>
</organism>
<keyword evidence="5" id="KW-0100">Branched-chain amino acid biosynthesis</keyword>
<dbReference type="Pfam" id="PF00682">
    <property type="entry name" value="HMGL-like"/>
    <property type="match status" value="1"/>
</dbReference>
<proteinExistence type="predicted"/>
<dbReference type="InterPro" id="IPR050073">
    <property type="entry name" value="2-IPM_HCS-like"/>
</dbReference>
<evidence type="ECO:0000256" key="2">
    <source>
        <dbReference type="ARBA" id="ARBA00012973"/>
    </source>
</evidence>
<dbReference type="PROSITE" id="PS50991">
    <property type="entry name" value="PYR_CT"/>
    <property type="match status" value="1"/>
</dbReference>
<evidence type="ECO:0000256" key="1">
    <source>
        <dbReference type="ARBA" id="ARBA00004689"/>
    </source>
</evidence>
<evidence type="ECO:0000256" key="5">
    <source>
        <dbReference type="ARBA" id="ARBA00023304"/>
    </source>
</evidence>
<dbReference type="EMBL" id="UINC01025729">
    <property type="protein sequence ID" value="SVB01862.1"/>
    <property type="molecule type" value="Genomic_DNA"/>
</dbReference>
<evidence type="ECO:0000256" key="3">
    <source>
        <dbReference type="ARBA" id="ARBA00022605"/>
    </source>
</evidence>
<dbReference type="SUPFAM" id="SSF51569">
    <property type="entry name" value="Aldolase"/>
    <property type="match status" value="1"/>
</dbReference>
<evidence type="ECO:0000256" key="4">
    <source>
        <dbReference type="ARBA" id="ARBA00022679"/>
    </source>
</evidence>
<protein>
    <recommendedName>
        <fullName evidence="2">2-isopropylmalate synthase</fullName>
        <ecNumber evidence="2">2.3.3.13</ecNumber>
    </recommendedName>
</protein>
<evidence type="ECO:0000259" key="6">
    <source>
        <dbReference type="PROSITE" id="PS50991"/>
    </source>
</evidence>
<comment type="pathway">
    <text evidence="1">Amino-acid biosynthesis; L-leucine biosynthesis; L-leucine from 3-methyl-2-oxobutanoate: step 1/4.</text>
</comment>